<proteinExistence type="predicted"/>
<gene>
    <name evidence="1" type="ORF">BSQ44_16820</name>
</gene>
<organism evidence="1 2">
    <name type="scientific">Aquibium oceanicum</name>
    <dbReference type="NCBI Taxonomy" id="1670800"/>
    <lineage>
        <taxon>Bacteria</taxon>
        <taxon>Pseudomonadati</taxon>
        <taxon>Pseudomonadota</taxon>
        <taxon>Alphaproteobacteria</taxon>
        <taxon>Hyphomicrobiales</taxon>
        <taxon>Phyllobacteriaceae</taxon>
        <taxon>Aquibium</taxon>
    </lineage>
</organism>
<accession>A0A1L3SU49</accession>
<reference evidence="2" key="1">
    <citation type="submission" date="2016-11" db="EMBL/GenBank/DDBJ databases">
        <title>Mesorhizobium oceanicum sp. nov., isolated from deep seawater in South China Sea.</title>
        <authorList>
            <person name="Fu G.-Y."/>
        </authorList>
    </citation>
    <scope>NUCLEOTIDE SEQUENCE [LARGE SCALE GENOMIC DNA]</scope>
    <source>
        <strain evidence="2">B7</strain>
    </source>
</reference>
<sequence length="87" mass="9515">MDYFNLVPLTAIDPVLEQSISAALLAYQPHTRAISVNHIRETVLLIYPTCEVPVVILNKHIGDQAIRGGYNVHFDGEGVSALDLASE</sequence>
<dbReference type="AlphaFoldDB" id="A0A1L3SU49"/>
<keyword evidence="2" id="KW-1185">Reference proteome</keyword>
<dbReference type="RefSeq" id="WP_072606235.1">
    <property type="nucleotide sequence ID" value="NZ_CP018171.1"/>
</dbReference>
<protein>
    <submittedName>
        <fullName evidence="1">Uncharacterized protein</fullName>
    </submittedName>
</protein>
<dbReference type="Proteomes" id="UP000182840">
    <property type="component" value="Chromosome"/>
</dbReference>
<dbReference type="EMBL" id="CP018171">
    <property type="protein sequence ID" value="APH72845.1"/>
    <property type="molecule type" value="Genomic_DNA"/>
</dbReference>
<dbReference type="STRING" id="1670800.BSQ44_16820"/>
<name>A0A1L3SU49_9HYPH</name>
<evidence type="ECO:0000313" key="1">
    <source>
        <dbReference type="EMBL" id="APH72845.1"/>
    </source>
</evidence>
<evidence type="ECO:0000313" key="2">
    <source>
        <dbReference type="Proteomes" id="UP000182840"/>
    </source>
</evidence>
<dbReference type="KEGG" id="meso:BSQ44_16820"/>